<evidence type="ECO:0000313" key="2">
    <source>
        <dbReference type="Proteomes" id="UP000054870"/>
    </source>
</evidence>
<comment type="caution">
    <text evidence="1">The sequence shown here is derived from an EMBL/GenBank/DDBJ whole genome shotgun (WGS) entry which is preliminary data.</text>
</comment>
<gene>
    <name evidence="1" type="ORF">AWB75_04216</name>
</gene>
<sequence length="60" mass="7017">MEIHYYEMIRQGVRKSELARRLNAHMPQVDRLLDPRHSSKIEAIEAAFRSLGKRLNISIA</sequence>
<proteinExistence type="predicted"/>
<organism evidence="1 2">
    <name type="scientific">Caballeronia catudaia</name>
    <dbReference type="NCBI Taxonomy" id="1777136"/>
    <lineage>
        <taxon>Bacteria</taxon>
        <taxon>Pseudomonadati</taxon>
        <taxon>Pseudomonadota</taxon>
        <taxon>Betaproteobacteria</taxon>
        <taxon>Burkholderiales</taxon>
        <taxon>Burkholderiaceae</taxon>
        <taxon>Caballeronia</taxon>
    </lineage>
</organism>
<reference evidence="1" key="1">
    <citation type="submission" date="2016-01" db="EMBL/GenBank/DDBJ databases">
        <authorList>
            <person name="Peeters C."/>
        </authorList>
    </citation>
    <scope>NUCLEOTIDE SEQUENCE [LARGE SCALE GENOMIC DNA]</scope>
    <source>
        <strain evidence="1">LMG 29318</strain>
    </source>
</reference>
<accession>A0A158BYG6</accession>
<dbReference type="Proteomes" id="UP000054870">
    <property type="component" value="Unassembled WGS sequence"/>
</dbReference>
<dbReference type="RefSeq" id="WP_235012185.1">
    <property type="nucleotide sequence ID" value="NZ_FCOF02000020.1"/>
</dbReference>
<evidence type="ECO:0000313" key="1">
    <source>
        <dbReference type="EMBL" id="SAK75143.1"/>
    </source>
</evidence>
<name>A0A158BYG6_9BURK</name>
<dbReference type="EMBL" id="FCOF02000020">
    <property type="protein sequence ID" value="SAK75143.1"/>
    <property type="molecule type" value="Genomic_DNA"/>
</dbReference>
<protein>
    <submittedName>
        <fullName evidence="1">Uncharacterized protein</fullName>
    </submittedName>
</protein>
<dbReference type="AlphaFoldDB" id="A0A158BYG6"/>
<keyword evidence="2" id="KW-1185">Reference proteome</keyword>